<dbReference type="GeneID" id="115625381"/>
<organism evidence="9 10">
    <name type="scientific">Drosophila lebanonensis</name>
    <name type="common">Fruit fly</name>
    <name type="synonym">Scaptodrosophila lebanonensis</name>
    <dbReference type="NCBI Taxonomy" id="7225"/>
    <lineage>
        <taxon>Eukaryota</taxon>
        <taxon>Metazoa</taxon>
        <taxon>Ecdysozoa</taxon>
        <taxon>Arthropoda</taxon>
        <taxon>Hexapoda</taxon>
        <taxon>Insecta</taxon>
        <taxon>Pterygota</taxon>
        <taxon>Neoptera</taxon>
        <taxon>Endopterygota</taxon>
        <taxon>Diptera</taxon>
        <taxon>Brachycera</taxon>
        <taxon>Muscomorpha</taxon>
        <taxon>Ephydroidea</taxon>
        <taxon>Drosophilidae</taxon>
        <taxon>Scaptodrosophila</taxon>
    </lineage>
</organism>
<accession>A0A6J2TMQ3</accession>
<comment type="similarity">
    <text evidence="2">Belongs to the metallo-dependent hydrolases superfamily. Adenosine and AMP deaminases family.</text>
</comment>
<evidence type="ECO:0000256" key="3">
    <source>
        <dbReference type="ARBA" id="ARBA00022723"/>
    </source>
</evidence>
<dbReference type="Gene3D" id="3.20.20.140">
    <property type="entry name" value="Metal-dependent hydrolases"/>
    <property type="match status" value="1"/>
</dbReference>
<name>A0A6J2TMQ3_DROLE</name>
<keyword evidence="5" id="KW-0862">Zinc</keyword>
<dbReference type="InterPro" id="IPR001365">
    <property type="entry name" value="A_deaminase_dom"/>
</dbReference>
<evidence type="ECO:0000256" key="2">
    <source>
        <dbReference type="ARBA" id="ARBA00006676"/>
    </source>
</evidence>
<dbReference type="CTD" id="100"/>
<feature type="domain" description="Adenosine deaminase" evidence="8">
    <location>
        <begin position="11"/>
        <end position="334"/>
    </location>
</feature>
<dbReference type="GO" id="GO:0009117">
    <property type="term" value="P:nucleotide metabolic process"/>
    <property type="evidence" value="ECO:0007669"/>
    <property type="project" value="UniProtKB-KW"/>
</dbReference>
<evidence type="ECO:0000256" key="5">
    <source>
        <dbReference type="ARBA" id="ARBA00022833"/>
    </source>
</evidence>
<dbReference type="RefSeq" id="XP_030376277.1">
    <property type="nucleotide sequence ID" value="XM_030520417.1"/>
</dbReference>
<proteinExistence type="inferred from homology"/>
<comment type="cofactor">
    <cofactor evidence="1">
        <name>Zn(2+)</name>
        <dbReference type="ChEBI" id="CHEBI:29105"/>
    </cofactor>
</comment>
<dbReference type="AlphaFoldDB" id="A0A6J2TMQ3"/>
<dbReference type="PANTHER" id="PTHR11409">
    <property type="entry name" value="ADENOSINE DEAMINASE"/>
    <property type="match status" value="1"/>
</dbReference>
<protein>
    <submittedName>
        <fullName evidence="10">Adenosine deaminase-like protein</fullName>
    </submittedName>
</protein>
<keyword evidence="9" id="KW-1185">Reference proteome</keyword>
<dbReference type="GO" id="GO:0046872">
    <property type="term" value="F:metal ion binding"/>
    <property type="evidence" value="ECO:0007669"/>
    <property type="project" value="UniProtKB-KW"/>
</dbReference>
<dbReference type="SUPFAM" id="SSF51556">
    <property type="entry name" value="Metallo-dependent hydrolases"/>
    <property type="match status" value="1"/>
</dbReference>
<evidence type="ECO:0000256" key="4">
    <source>
        <dbReference type="ARBA" id="ARBA00022801"/>
    </source>
</evidence>
<dbReference type="InterPro" id="IPR006330">
    <property type="entry name" value="Ado/ade_deaminase"/>
</dbReference>
<dbReference type="Pfam" id="PF00962">
    <property type="entry name" value="A_deaminase"/>
    <property type="match status" value="1"/>
</dbReference>
<keyword evidence="4" id="KW-0378">Hydrolase</keyword>
<dbReference type="GO" id="GO:0004000">
    <property type="term" value="F:adenosine deaminase activity"/>
    <property type="evidence" value="ECO:0007669"/>
    <property type="project" value="TreeGrafter"/>
</dbReference>
<evidence type="ECO:0000256" key="7">
    <source>
        <dbReference type="ARBA" id="ARBA00048787"/>
    </source>
</evidence>
<evidence type="ECO:0000313" key="9">
    <source>
        <dbReference type="Proteomes" id="UP000504634"/>
    </source>
</evidence>
<keyword evidence="6" id="KW-0546">Nucleotide metabolism</keyword>
<evidence type="ECO:0000256" key="6">
    <source>
        <dbReference type="ARBA" id="ARBA00023080"/>
    </source>
</evidence>
<dbReference type="CDD" id="cd00443">
    <property type="entry name" value="ADA_AMPD"/>
    <property type="match status" value="1"/>
</dbReference>
<evidence type="ECO:0000313" key="10">
    <source>
        <dbReference type="RefSeq" id="XP_030376277.1"/>
    </source>
</evidence>
<sequence length="345" mass="38819">MENFKFLNNLPKVELHAHLNGSLNIAAMLELGEKVYGKKSAEFTDLCERLTKFEPGCILDECFKRFAFVHDLTSTKEGLRYATELVIRDFAVDHVMYLELRTTPKSNKNMTRREYVQIVLDAIKEARQKFSNIRVKLLLSINRAEPVAVADETVTLALEFFKSEPDIVVGMDLSGNPNKGEFKAFTSALHRAGEGGLRLTLHCAEVNNPKETKEMLEFGMSRCGHGTHLSAEDIAYLRNHDIPVECCLTSNIKTGTVSSFVDHHLKRLMEAEAPTVLCTDDCGIFDTTLTKEFCVASQSLGMTDHQCIDLTMQAIKYSFATEADRSWMIQQVNKYAKGLENTAFL</sequence>
<dbReference type="Proteomes" id="UP000504634">
    <property type="component" value="Unplaced"/>
</dbReference>
<evidence type="ECO:0000259" key="8">
    <source>
        <dbReference type="Pfam" id="PF00962"/>
    </source>
</evidence>
<dbReference type="OrthoDB" id="272271at2759"/>
<dbReference type="InterPro" id="IPR032466">
    <property type="entry name" value="Metal_Hydrolase"/>
</dbReference>
<dbReference type="GO" id="GO:0006154">
    <property type="term" value="P:adenosine catabolic process"/>
    <property type="evidence" value="ECO:0007669"/>
    <property type="project" value="TreeGrafter"/>
</dbReference>
<comment type="catalytic activity">
    <reaction evidence="7">
        <text>N(6)-methyl-AMP + H2O + H(+) = IMP + methylamine</text>
        <dbReference type="Rhea" id="RHEA:16001"/>
        <dbReference type="ChEBI" id="CHEBI:15377"/>
        <dbReference type="ChEBI" id="CHEBI:15378"/>
        <dbReference type="ChEBI" id="CHEBI:58053"/>
        <dbReference type="ChEBI" id="CHEBI:59338"/>
        <dbReference type="ChEBI" id="CHEBI:144842"/>
    </reaction>
    <physiologicalReaction direction="left-to-right" evidence="7">
        <dbReference type="Rhea" id="RHEA:16002"/>
    </physiologicalReaction>
</comment>
<keyword evidence="3" id="KW-0479">Metal-binding</keyword>
<gene>
    <name evidence="10" type="primary">LOC115625381</name>
</gene>
<reference evidence="10" key="1">
    <citation type="submission" date="2025-08" db="UniProtKB">
        <authorList>
            <consortium name="RefSeq"/>
        </authorList>
    </citation>
    <scope>IDENTIFICATION</scope>
    <source>
        <strain evidence="10">11010-0011.00</strain>
        <tissue evidence="10">Whole body</tissue>
    </source>
</reference>
<evidence type="ECO:0000256" key="1">
    <source>
        <dbReference type="ARBA" id="ARBA00001947"/>
    </source>
</evidence>
<dbReference type="GO" id="GO:0046103">
    <property type="term" value="P:inosine biosynthetic process"/>
    <property type="evidence" value="ECO:0007669"/>
    <property type="project" value="TreeGrafter"/>
</dbReference>
<dbReference type="PANTHER" id="PTHR11409:SF42">
    <property type="entry name" value="ADENOSINE DEAMINASE-LIKE PROTEIN"/>
    <property type="match status" value="1"/>
</dbReference>